<dbReference type="InterPro" id="IPR029058">
    <property type="entry name" value="AB_hydrolase_fold"/>
</dbReference>
<name>A0A516NW54_9NOCA</name>
<dbReference type="Proteomes" id="UP000317039">
    <property type="component" value="Chromosome"/>
</dbReference>
<dbReference type="SUPFAM" id="SSF53474">
    <property type="entry name" value="alpha/beta-Hydrolases"/>
    <property type="match status" value="1"/>
</dbReference>
<sequence>MLVAASGVLAAGPAHADNAGTVWLCRPGQVGDPCGEGTGAPIDCFYVYPSSSLQPSINAEPTVEPTAAIAAGAQVAPFDGRCDIWAPTYRQRTIAGLAASTAEQAHAMDIAYDSVEAAWDDYMAHYNHGRGVVLIGHSQGSILLRTLIRNRIDGTPQQRQLVSAIIPGADVLVAVGETASGDFSSVPACTHDDQIGCVMAWSTFAGSPPPNTKFGIVPAAPDTLLTRGGLPYGPGYEVLCTNPADLASGADADLHSMINGQAVTGYRGHCTTDGARVLMIEGGGNGVPPATALPVIPNANWGLHAFDMNIVQQDLLHLVSTQTRVWLSREHVGGN</sequence>
<dbReference type="AlphaFoldDB" id="A0A516NW54"/>
<organism evidence="1 2">
    <name type="scientific">Nocardia otitidiscaviarum</name>
    <dbReference type="NCBI Taxonomy" id="1823"/>
    <lineage>
        <taxon>Bacteria</taxon>
        <taxon>Bacillati</taxon>
        <taxon>Actinomycetota</taxon>
        <taxon>Actinomycetes</taxon>
        <taxon>Mycobacteriales</taxon>
        <taxon>Nocardiaceae</taxon>
        <taxon>Nocardia</taxon>
    </lineage>
</organism>
<reference evidence="1 2" key="1">
    <citation type="submission" date="2019-07" db="EMBL/GenBank/DDBJ databases">
        <title>Complete Genome Sequence and Methylome Analysis of Nocardia otitidis-caviarum NEB252.</title>
        <authorList>
            <person name="Fomenkov A."/>
            <person name="Anton B.P."/>
            <person name="Vincze T."/>
            <person name="Roberts R.J."/>
        </authorList>
    </citation>
    <scope>NUCLEOTIDE SEQUENCE [LARGE SCALE GENOMIC DNA]</scope>
    <source>
        <strain evidence="1 2">NEB252</strain>
    </source>
</reference>
<proteinExistence type="predicted"/>
<evidence type="ECO:0000313" key="1">
    <source>
        <dbReference type="EMBL" id="QDP83135.1"/>
    </source>
</evidence>
<evidence type="ECO:0000313" key="2">
    <source>
        <dbReference type="Proteomes" id="UP000317039"/>
    </source>
</evidence>
<dbReference type="EMBL" id="CP041695">
    <property type="protein sequence ID" value="QDP83135.1"/>
    <property type="molecule type" value="Genomic_DNA"/>
</dbReference>
<gene>
    <name evidence="1" type="ORF">FOH10_01975</name>
</gene>
<accession>A0A516NW54</accession>
<dbReference type="Pfam" id="PF11288">
    <property type="entry name" value="DUF3089"/>
    <property type="match status" value="1"/>
</dbReference>
<protein>
    <submittedName>
        <fullName evidence="1">DUF3089 domain-containing protein</fullName>
    </submittedName>
</protein>
<dbReference type="KEGG" id="nod:FOH10_01975"/>
<dbReference type="InterPro" id="IPR021440">
    <property type="entry name" value="DUF3089"/>
</dbReference>